<protein>
    <submittedName>
        <fullName evidence="5">Tetratricopeptide repeat protein</fullName>
    </submittedName>
</protein>
<evidence type="ECO:0000313" key="5">
    <source>
        <dbReference type="EMBL" id="KAJ5068578.1"/>
    </source>
</evidence>
<dbReference type="EMBL" id="JAPDFW010000114">
    <property type="protein sequence ID" value="KAJ5068578.1"/>
    <property type="molecule type" value="Genomic_DNA"/>
</dbReference>
<dbReference type="Proteomes" id="UP001149090">
    <property type="component" value="Unassembled WGS sequence"/>
</dbReference>
<dbReference type="PROSITE" id="PS50293">
    <property type="entry name" value="TPR_REGION"/>
    <property type="match status" value="1"/>
</dbReference>
<comment type="caution">
    <text evidence="5">The sequence shown here is derived from an EMBL/GenBank/DDBJ whole genome shotgun (WGS) entry which is preliminary data.</text>
</comment>
<dbReference type="Pfam" id="PF13414">
    <property type="entry name" value="TPR_11"/>
    <property type="match status" value="1"/>
</dbReference>
<evidence type="ECO:0000256" key="1">
    <source>
        <dbReference type="ARBA" id="ARBA00022737"/>
    </source>
</evidence>
<dbReference type="SUPFAM" id="SSF48452">
    <property type="entry name" value="TPR-like"/>
    <property type="match status" value="1"/>
</dbReference>
<keyword evidence="2 3" id="KW-0802">TPR repeat</keyword>
<dbReference type="InterPro" id="IPR050498">
    <property type="entry name" value="Ycf3"/>
</dbReference>
<gene>
    <name evidence="5" type="ORF">M0811_02520</name>
</gene>
<dbReference type="PANTHER" id="PTHR44858">
    <property type="entry name" value="TETRATRICOPEPTIDE REPEAT PROTEIN 6"/>
    <property type="match status" value="1"/>
</dbReference>
<proteinExistence type="predicted"/>
<keyword evidence="4" id="KW-0175">Coiled coil</keyword>
<keyword evidence="6" id="KW-1185">Reference proteome</keyword>
<reference evidence="5" key="1">
    <citation type="submission" date="2022-10" db="EMBL/GenBank/DDBJ databases">
        <title>Novel sulphate-reducing endosymbionts in the free-living metamonad Anaeramoeba.</title>
        <authorList>
            <person name="Jerlstrom-Hultqvist J."/>
            <person name="Cepicka I."/>
            <person name="Gallot-Lavallee L."/>
            <person name="Salas-Leiva D."/>
            <person name="Curtis B.A."/>
            <person name="Zahonova K."/>
            <person name="Pipaliya S."/>
            <person name="Dacks J."/>
            <person name="Roger A.J."/>
        </authorList>
    </citation>
    <scope>NUCLEOTIDE SEQUENCE</scope>
    <source>
        <strain evidence="5">BMAN</strain>
    </source>
</reference>
<dbReference type="InterPro" id="IPR019734">
    <property type="entry name" value="TPR_rpt"/>
</dbReference>
<evidence type="ECO:0000313" key="6">
    <source>
        <dbReference type="Proteomes" id="UP001149090"/>
    </source>
</evidence>
<dbReference type="OrthoDB" id="9991317at2759"/>
<feature type="repeat" description="TPR" evidence="3">
    <location>
        <begin position="102"/>
        <end position="135"/>
    </location>
</feature>
<feature type="coiled-coil region" evidence="4">
    <location>
        <begin position="177"/>
        <end position="232"/>
    </location>
</feature>
<dbReference type="AlphaFoldDB" id="A0A9Q0R6S7"/>
<evidence type="ECO:0000256" key="4">
    <source>
        <dbReference type="SAM" id="Coils"/>
    </source>
</evidence>
<evidence type="ECO:0000256" key="3">
    <source>
        <dbReference type="PROSITE-ProRule" id="PRU00339"/>
    </source>
</evidence>
<feature type="repeat" description="TPR" evidence="3">
    <location>
        <begin position="68"/>
        <end position="101"/>
    </location>
</feature>
<sequence>MNSLWKGKHDFLNEQYQQALENFTRSIQIQKKPHQGYNNRGCVYFKLNQIELAIEDFKQAIQIENNFPEAHNNLGQCYFSKGLFEDALSSFNKALSLKNDYINALNNRGIVKLRLNQKKSALVDFQKVLDYEPENKIAYLNRSIAQAQLAVDDYQSYLDISNGDFNYFSDSEVQQQIEVNEHDLLRISEKMERLNQENEKILKKLKTCYSKNRQVIQTSNQLNKKIKLLENQSIHPVPFVFEFDPNDPKDPFVKIN</sequence>
<accession>A0A9Q0R6S7</accession>
<dbReference type="PROSITE" id="PS50005">
    <property type="entry name" value="TPR"/>
    <property type="match status" value="3"/>
</dbReference>
<dbReference type="SMART" id="SM00028">
    <property type="entry name" value="TPR"/>
    <property type="match status" value="3"/>
</dbReference>
<dbReference type="InterPro" id="IPR011990">
    <property type="entry name" value="TPR-like_helical_dom_sf"/>
</dbReference>
<keyword evidence="1" id="KW-0677">Repeat</keyword>
<dbReference type="PANTHER" id="PTHR44858:SF1">
    <property type="entry name" value="UDP-N-ACETYLGLUCOSAMINE--PEPTIDE N-ACETYLGLUCOSAMINYLTRANSFERASE SPINDLY-RELATED"/>
    <property type="match status" value="1"/>
</dbReference>
<organism evidence="5 6">
    <name type="scientific">Anaeramoeba ignava</name>
    <name type="common">Anaerobic marine amoeba</name>
    <dbReference type="NCBI Taxonomy" id="1746090"/>
    <lineage>
        <taxon>Eukaryota</taxon>
        <taxon>Metamonada</taxon>
        <taxon>Anaeramoebidae</taxon>
        <taxon>Anaeramoeba</taxon>
    </lineage>
</organism>
<feature type="repeat" description="TPR" evidence="3">
    <location>
        <begin position="34"/>
        <end position="67"/>
    </location>
</feature>
<dbReference type="Gene3D" id="1.25.40.10">
    <property type="entry name" value="Tetratricopeptide repeat domain"/>
    <property type="match status" value="2"/>
</dbReference>
<evidence type="ECO:0000256" key="2">
    <source>
        <dbReference type="ARBA" id="ARBA00022803"/>
    </source>
</evidence>
<name>A0A9Q0R6S7_ANAIG</name>